<dbReference type="EMBL" id="CP162511">
    <property type="protein sequence ID" value="XDI05894.1"/>
    <property type="molecule type" value="Genomic_DNA"/>
</dbReference>
<feature type="transmembrane region" description="Helical" evidence="7">
    <location>
        <begin position="16"/>
        <end position="38"/>
    </location>
</feature>
<evidence type="ECO:0000256" key="2">
    <source>
        <dbReference type="ARBA" id="ARBA00022448"/>
    </source>
</evidence>
<dbReference type="InterPro" id="IPR000515">
    <property type="entry name" value="MetI-like"/>
</dbReference>
<dbReference type="CDD" id="cd06261">
    <property type="entry name" value="TM_PBP2"/>
    <property type="match status" value="1"/>
</dbReference>
<keyword evidence="2 7" id="KW-0813">Transport</keyword>
<keyword evidence="3" id="KW-1003">Cell membrane</keyword>
<sequence>MSIRTSRRIDRDPTSALATVVFIGFALYILAPMLWLVINATKSNSQLYTSFGFWFSDTPQLWQNIVDVFAQRDGIFLRWMGNTLLYSTASALGATLVCFLAGYAFAKWEFRGRSALFWTIMAAMMVPTTALAIPTYQMLSGAGLVNTPWAIILPSIASPFGLYLMRLYTASAVPDELLDAARVDGAGEPRIISGIVLPIVSPGLATVFLISFVNTWNNYLLPLLVLNDVNMYPVTLGLTGWNNQATFPAAGSTVMYPLVITGSLLSIIPLIILFLFMQKYLRNGLTLGAVK</sequence>
<feature type="transmembrane region" description="Helical" evidence="7">
    <location>
        <begin position="254"/>
        <end position="276"/>
    </location>
</feature>
<evidence type="ECO:0000259" key="8">
    <source>
        <dbReference type="PROSITE" id="PS50928"/>
    </source>
</evidence>
<comment type="similarity">
    <text evidence="7">Belongs to the binding-protein-dependent transport system permease family.</text>
</comment>
<dbReference type="SUPFAM" id="SSF161098">
    <property type="entry name" value="MetI-like"/>
    <property type="match status" value="1"/>
</dbReference>
<name>A0AB39BHQ6_9MICO</name>
<dbReference type="PANTHER" id="PTHR43744:SF12">
    <property type="entry name" value="ABC TRANSPORTER PERMEASE PROTEIN MG189-RELATED"/>
    <property type="match status" value="1"/>
</dbReference>
<feature type="domain" description="ABC transmembrane type-1" evidence="8">
    <location>
        <begin position="80"/>
        <end position="277"/>
    </location>
</feature>
<evidence type="ECO:0000313" key="9">
    <source>
        <dbReference type="EMBL" id="XDI05894.1"/>
    </source>
</evidence>
<dbReference type="Gene3D" id="1.10.3720.10">
    <property type="entry name" value="MetI-like"/>
    <property type="match status" value="1"/>
</dbReference>
<feature type="transmembrane region" description="Helical" evidence="7">
    <location>
        <begin position="191"/>
        <end position="213"/>
    </location>
</feature>
<gene>
    <name evidence="9" type="ORF">ABFY20_02015</name>
</gene>
<dbReference type="AlphaFoldDB" id="A0AB39BHQ6"/>
<dbReference type="RefSeq" id="WP_171706298.1">
    <property type="nucleotide sequence ID" value="NZ_CP162511.1"/>
</dbReference>
<dbReference type="PROSITE" id="PS50928">
    <property type="entry name" value="ABC_TM1"/>
    <property type="match status" value="1"/>
</dbReference>
<feature type="transmembrane region" description="Helical" evidence="7">
    <location>
        <begin position="84"/>
        <end position="106"/>
    </location>
</feature>
<dbReference type="Pfam" id="PF00528">
    <property type="entry name" value="BPD_transp_1"/>
    <property type="match status" value="1"/>
</dbReference>
<dbReference type="GO" id="GO:0005886">
    <property type="term" value="C:plasma membrane"/>
    <property type="evidence" value="ECO:0007669"/>
    <property type="project" value="UniProtKB-SubCell"/>
</dbReference>
<evidence type="ECO:0000256" key="3">
    <source>
        <dbReference type="ARBA" id="ARBA00022475"/>
    </source>
</evidence>
<keyword evidence="5 7" id="KW-1133">Transmembrane helix</keyword>
<feature type="transmembrane region" description="Helical" evidence="7">
    <location>
        <begin position="149"/>
        <end position="170"/>
    </location>
</feature>
<protein>
    <submittedName>
        <fullName evidence="9">Carbohydrate ABC transporter permease</fullName>
    </submittedName>
</protein>
<feature type="transmembrane region" description="Helical" evidence="7">
    <location>
        <begin position="115"/>
        <end position="137"/>
    </location>
</feature>
<reference evidence="9" key="1">
    <citation type="submission" date="2024-05" db="EMBL/GenBank/DDBJ databases">
        <title>Herbiconiux sp. A18JL235.</title>
        <authorList>
            <person name="Zhang G."/>
        </authorList>
    </citation>
    <scope>NUCLEOTIDE SEQUENCE</scope>
    <source>
        <strain evidence="9">A18JL235</strain>
    </source>
</reference>
<evidence type="ECO:0000256" key="1">
    <source>
        <dbReference type="ARBA" id="ARBA00004651"/>
    </source>
</evidence>
<dbReference type="GO" id="GO:0055085">
    <property type="term" value="P:transmembrane transport"/>
    <property type="evidence" value="ECO:0007669"/>
    <property type="project" value="InterPro"/>
</dbReference>
<evidence type="ECO:0000256" key="4">
    <source>
        <dbReference type="ARBA" id="ARBA00022692"/>
    </source>
</evidence>
<evidence type="ECO:0000256" key="6">
    <source>
        <dbReference type="ARBA" id="ARBA00023136"/>
    </source>
</evidence>
<organism evidence="9">
    <name type="scientific">Herbiconiux sp. A18JL235</name>
    <dbReference type="NCBI Taxonomy" id="3152363"/>
    <lineage>
        <taxon>Bacteria</taxon>
        <taxon>Bacillati</taxon>
        <taxon>Actinomycetota</taxon>
        <taxon>Actinomycetes</taxon>
        <taxon>Micrococcales</taxon>
        <taxon>Microbacteriaceae</taxon>
        <taxon>Herbiconiux</taxon>
    </lineage>
</organism>
<dbReference type="InterPro" id="IPR035906">
    <property type="entry name" value="MetI-like_sf"/>
</dbReference>
<comment type="subcellular location">
    <subcellularLocation>
        <location evidence="1 7">Cell membrane</location>
        <topology evidence="1 7">Multi-pass membrane protein</topology>
    </subcellularLocation>
</comment>
<keyword evidence="4 7" id="KW-0812">Transmembrane</keyword>
<dbReference type="PANTHER" id="PTHR43744">
    <property type="entry name" value="ABC TRANSPORTER PERMEASE PROTEIN MG189-RELATED-RELATED"/>
    <property type="match status" value="1"/>
</dbReference>
<accession>A0AB39BHQ6</accession>
<evidence type="ECO:0000256" key="5">
    <source>
        <dbReference type="ARBA" id="ARBA00022989"/>
    </source>
</evidence>
<keyword evidence="6 7" id="KW-0472">Membrane</keyword>
<proteinExistence type="inferred from homology"/>
<evidence type="ECO:0000256" key="7">
    <source>
        <dbReference type="RuleBase" id="RU363032"/>
    </source>
</evidence>